<gene>
    <name evidence="3" type="ORF">GCM10023321_11840</name>
</gene>
<name>A0ABP9PM30_9PSEU</name>
<dbReference type="PANTHER" id="PTHR37042">
    <property type="entry name" value="OUTER MEMBRANE PROTEIN RV1973"/>
    <property type="match status" value="1"/>
</dbReference>
<protein>
    <recommendedName>
        <fullName evidence="5">Mce-associated membrane protein</fullName>
    </recommendedName>
</protein>
<sequence>MSRRAVLLLAVLTLAVVGATTVLVFAERRVDAITTARADAVAQARQRVAEVLSYGADTIDADLDRAQQATAGTFAQYYLPFARSTIAPAVRQAGTTSRAVVSRAAVVSADPDTVTVLVFIDQRTSSKAAPEPRGTSSTARVTMTKVAGQWLISELTPTSS</sequence>
<evidence type="ECO:0000313" key="4">
    <source>
        <dbReference type="Proteomes" id="UP001428817"/>
    </source>
</evidence>
<keyword evidence="2" id="KW-0472">Membrane</keyword>
<reference evidence="4" key="1">
    <citation type="journal article" date="2019" name="Int. J. Syst. Evol. Microbiol.">
        <title>The Global Catalogue of Microorganisms (GCM) 10K type strain sequencing project: providing services to taxonomists for standard genome sequencing and annotation.</title>
        <authorList>
            <consortium name="The Broad Institute Genomics Platform"/>
            <consortium name="The Broad Institute Genome Sequencing Center for Infectious Disease"/>
            <person name="Wu L."/>
            <person name="Ma J."/>
        </authorList>
    </citation>
    <scope>NUCLEOTIDE SEQUENCE [LARGE SCALE GENOMIC DNA]</scope>
    <source>
        <strain evidence="4">JCM 18303</strain>
    </source>
</reference>
<dbReference type="Proteomes" id="UP001428817">
    <property type="component" value="Unassembled WGS sequence"/>
</dbReference>
<organism evidence="3 4">
    <name type="scientific">Pseudonocardia eucalypti</name>
    <dbReference type="NCBI Taxonomy" id="648755"/>
    <lineage>
        <taxon>Bacteria</taxon>
        <taxon>Bacillati</taxon>
        <taxon>Actinomycetota</taxon>
        <taxon>Actinomycetes</taxon>
        <taxon>Pseudonocardiales</taxon>
        <taxon>Pseudonocardiaceae</taxon>
        <taxon>Pseudonocardia</taxon>
    </lineage>
</organism>
<comment type="subcellular location">
    <subcellularLocation>
        <location evidence="1">Membrane</location>
    </subcellularLocation>
</comment>
<comment type="caution">
    <text evidence="3">The sequence shown here is derived from an EMBL/GenBank/DDBJ whole genome shotgun (WGS) entry which is preliminary data.</text>
</comment>
<dbReference type="RefSeq" id="WP_185062751.1">
    <property type="nucleotide sequence ID" value="NZ_BAABJP010000004.1"/>
</dbReference>
<evidence type="ECO:0000313" key="3">
    <source>
        <dbReference type="EMBL" id="GAA5148885.1"/>
    </source>
</evidence>
<dbReference type="EMBL" id="BAABJP010000004">
    <property type="protein sequence ID" value="GAA5148885.1"/>
    <property type="molecule type" value="Genomic_DNA"/>
</dbReference>
<keyword evidence="4" id="KW-1185">Reference proteome</keyword>
<evidence type="ECO:0000256" key="2">
    <source>
        <dbReference type="ARBA" id="ARBA00023136"/>
    </source>
</evidence>
<evidence type="ECO:0000256" key="1">
    <source>
        <dbReference type="ARBA" id="ARBA00004370"/>
    </source>
</evidence>
<accession>A0ABP9PM30</accession>
<proteinExistence type="predicted"/>
<evidence type="ECO:0008006" key="5">
    <source>
        <dbReference type="Google" id="ProtNLM"/>
    </source>
</evidence>
<dbReference type="PANTHER" id="PTHR37042:SF4">
    <property type="entry name" value="OUTER MEMBRANE PROTEIN RV1973"/>
    <property type="match status" value="1"/>
</dbReference>